<proteinExistence type="predicted"/>
<sequence length="287" mass="31017">MSHLDYTHVNVFSPAPYTGNSLPVFPDSRGLSDGQMLRITQELRHFEAIFLEPVAATMVRARVFDLFGELPFAGHPIIGAAATLHRAAGDAGAQTWHFELTHRTVSVTTEATEHGYFGLLDQGRPEFRGKVQEPGPFLRAFGLEAGDLHPDLPLEVVSTGLPYLIVPVRPGALERARIQTDLTPLLHRVGAQFAVLLDEAALEVRHWNNDGLLEDVATGSAAGVVGAYRLRHGLAQGGEAFVLHQGRFTGRPSTLRTQPEGTPDHVLTVKVGGDVTVVGRGVLEVLP</sequence>
<geneLocation type="plasmid" evidence="1 2">
    <name>pDAETH-1</name>
</geneLocation>
<evidence type="ECO:0000313" key="1">
    <source>
        <dbReference type="EMBL" id="BDP43653.1"/>
    </source>
</evidence>
<gene>
    <name evidence="1" type="ORF">DAETH_36220</name>
</gene>
<dbReference type="Pfam" id="PF02567">
    <property type="entry name" value="PhzC-PhzF"/>
    <property type="match status" value="1"/>
</dbReference>
<dbReference type="PANTHER" id="PTHR13774">
    <property type="entry name" value="PHENAZINE BIOSYNTHESIS PROTEIN"/>
    <property type="match status" value="1"/>
</dbReference>
<keyword evidence="1" id="KW-0614">Plasmid</keyword>
<dbReference type="RefSeq" id="WP_344869962.1">
    <property type="nucleotide sequence ID" value="NZ_BAABDW010000001.1"/>
</dbReference>
<name>A0ABN6RLN8_9DEIO</name>
<keyword evidence="2" id="KW-1185">Reference proteome</keyword>
<reference evidence="1" key="1">
    <citation type="submission" date="2022-07" db="EMBL/GenBank/DDBJ databases">
        <title>Complete Genome Sequence of the Radioresistant Bacterium Deinococcus aetherius ST0316, Isolated from the Air Dust collected in Lower Stratosphere above Japan.</title>
        <authorList>
            <person name="Satoh K."/>
            <person name="Hagiwara K."/>
            <person name="Katsumata K."/>
            <person name="Kubo A."/>
            <person name="Yokobori S."/>
            <person name="Yamagishi A."/>
            <person name="Oono Y."/>
            <person name="Narumi I."/>
        </authorList>
    </citation>
    <scope>NUCLEOTIDE SEQUENCE</scope>
    <source>
        <strain evidence="1">ST0316</strain>
        <plasmid evidence="1">pDAETH-1</plasmid>
    </source>
</reference>
<dbReference type="PANTHER" id="PTHR13774:SF32">
    <property type="entry name" value="ANTISENSE-ENHANCING SEQUENCE 1"/>
    <property type="match status" value="1"/>
</dbReference>
<dbReference type="InterPro" id="IPR003719">
    <property type="entry name" value="Phenazine_PhzF-like"/>
</dbReference>
<dbReference type="PIRSF" id="PIRSF016184">
    <property type="entry name" value="PhzC_PhzF"/>
    <property type="match status" value="1"/>
</dbReference>
<dbReference type="NCBIfam" id="TIGR00654">
    <property type="entry name" value="PhzF_family"/>
    <property type="match status" value="1"/>
</dbReference>
<evidence type="ECO:0000313" key="2">
    <source>
        <dbReference type="Proteomes" id="UP001064971"/>
    </source>
</evidence>
<dbReference type="Proteomes" id="UP001064971">
    <property type="component" value="Plasmid pDAETH-1"/>
</dbReference>
<dbReference type="Gene3D" id="3.10.310.10">
    <property type="entry name" value="Diaminopimelate Epimerase, Chain A, domain 1"/>
    <property type="match status" value="2"/>
</dbReference>
<accession>A0ABN6RLN8</accession>
<organism evidence="1 2">
    <name type="scientific">Deinococcus aetherius</name>
    <dbReference type="NCBI Taxonomy" id="200252"/>
    <lineage>
        <taxon>Bacteria</taxon>
        <taxon>Thermotogati</taxon>
        <taxon>Deinococcota</taxon>
        <taxon>Deinococci</taxon>
        <taxon>Deinococcales</taxon>
        <taxon>Deinococcaceae</taxon>
        <taxon>Deinococcus</taxon>
    </lineage>
</organism>
<dbReference type="SUPFAM" id="SSF54506">
    <property type="entry name" value="Diaminopimelate epimerase-like"/>
    <property type="match status" value="1"/>
</dbReference>
<protein>
    <submittedName>
        <fullName evidence="1">Phenazine biosynthesis protein PhzF</fullName>
    </submittedName>
</protein>
<dbReference type="EMBL" id="AP026561">
    <property type="protein sequence ID" value="BDP43653.1"/>
    <property type="molecule type" value="Genomic_DNA"/>
</dbReference>